<dbReference type="OrthoDB" id="4159979at2759"/>
<evidence type="ECO:0000313" key="3">
    <source>
        <dbReference type="Proteomes" id="UP000288859"/>
    </source>
</evidence>
<dbReference type="EMBL" id="NAJM01000016">
    <property type="protein sequence ID" value="RVX71604.1"/>
    <property type="molecule type" value="Genomic_DNA"/>
</dbReference>
<proteinExistence type="predicted"/>
<gene>
    <name evidence="2" type="ORF">B0A52_03788</name>
</gene>
<dbReference type="AlphaFoldDB" id="A0A438N778"/>
<sequence>MHLGWQEIAEGKLIAEDTMKNTKTFNQQLRKNGLQMVREEFDPVFGPIYTLDTLKTGTTNMDVAARLQYAGETSKWSPAHRKAAMKAREYVEHAQQSSSRSSSESV</sequence>
<dbReference type="Proteomes" id="UP000288859">
    <property type="component" value="Unassembled WGS sequence"/>
</dbReference>
<accession>A0A438N778</accession>
<reference evidence="2 3" key="1">
    <citation type="submission" date="2017-03" db="EMBL/GenBank/DDBJ databases">
        <title>Genomes of endolithic fungi from Antarctica.</title>
        <authorList>
            <person name="Coleine C."/>
            <person name="Masonjones S."/>
            <person name="Stajich J.E."/>
        </authorList>
    </citation>
    <scope>NUCLEOTIDE SEQUENCE [LARGE SCALE GENOMIC DNA]</scope>
    <source>
        <strain evidence="2 3">CCFEE 6314</strain>
    </source>
</reference>
<protein>
    <submittedName>
        <fullName evidence="2">Uncharacterized protein</fullName>
    </submittedName>
</protein>
<name>A0A438N778_EXOME</name>
<comment type="caution">
    <text evidence="2">The sequence shown here is derived from an EMBL/GenBank/DDBJ whole genome shotgun (WGS) entry which is preliminary data.</text>
</comment>
<feature type="compositionally biased region" description="Low complexity" evidence="1">
    <location>
        <begin position="97"/>
        <end position="106"/>
    </location>
</feature>
<evidence type="ECO:0000256" key="1">
    <source>
        <dbReference type="SAM" id="MobiDB-lite"/>
    </source>
</evidence>
<evidence type="ECO:0000313" key="2">
    <source>
        <dbReference type="EMBL" id="RVX71604.1"/>
    </source>
</evidence>
<organism evidence="2 3">
    <name type="scientific">Exophiala mesophila</name>
    <name type="common">Black yeast-like fungus</name>
    <dbReference type="NCBI Taxonomy" id="212818"/>
    <lineage>
        <taxon>Eukaryota</taxon>
        <taxon>Fungi</taxon>
        <taxon>Dikarya</taxon>
        <taxon>Ascomycota</taxon>
        <taxon>Pezizomycotina</taxon>
        <taxon>Eurotiomycetes</taxon>
        <taxon>Chaetothyriomycetidae</taxon>
        <taxon>Chaetothyriales</taxon>
        <taxon>Herpotrichiellaceae</taxon>
        <taxon>Exophiala</taxon>
    </lineage>
</organism>
<feature type="region of interest" description="Disordered" evidence="1">
    <location>
        <begin position="87"/>
        <end position="106"/>
    </location>
</feature>